<dbReference type="Proteomes" id="UP001203880">
    <property type="component" value="Unassembled WGS sequence"/>
</dbReference>
<keyword evidence="4" id="KW-1185">Reference proteome</keyword>
<evidence type="ECO:0000259" key="2">
    <source>
        <dbReference type="Pfam" id="PF13340"/>
    </source>
</evidence>
<dbReference type="EMBL" id="JAMFMB010000090">
    <property type="protein sequence ID" value="MCL6286235.1"/>
    <property type="molecule type" value="Genomic_DNA"/>
</dbReference>
<organism evidence="3 4">
    <name type="scientific">Ruegeria spongiae</name>
    <dbReference type="NCBI Taxonomy" id="2942209"/>
    <lineage>
        <taxon>Bacteria</taxon>
        <taxon>Pseudomonadati</taxon>
        <taxon>Pseudomonadota</taxon>
        <taxon>Alphaproteobacteria</taxon>
        <taxon>Rhodobacterales</taxon>
        <taxon>Roseobacteraceae</taxon>
        <taxon>Ruegeria</taxon>
    </lineage>
</organism>
<feature type="domain" description="Transposase IS4-like" evidence="1">
    <location>
        <begin position="92"/>
        <end position="243"/>
    </location>
</feature>
<comment type="caution">
    <text evidence="3">The sequence shown here is derived from an EMBL/GenBank/DDBJ whole genome shotgun (WGS) entry which is preliminary data.</text>
</comment>
<dbReference type="NCBIfam" id="NF033580">
    <property type="entry name" value="transpos_IS5_3"/>
    <property type="match status" value="1"/>
</dbReference>
<dbReference type="PANTHER" id="PTHR30007">
    <property type="entry name" value="PHP DOMAIN PROTEIN"/>
    <property type="match status" value="1"/>
</dbReference>
<dbReference type="InterPro" id="IPR025161">
    <property type="entry name" value="IS402-like_dom"/>
</dbReference>
<protein>
    <submittedName>
        <fullName evidence="3">IS5 family transposase</fullName>
    </submittedName>
</protein>
<dbReference type="PANTHER" id="PTHR30007:SF1">
    <property type="entry name" value="BLR1914 PROTEIN"/>
    <property type="match status" value="1"/>
</dbReference>
<feature type="domain" description="Insertion element IS402-like" evidence="2">
    <location>
        <begin position="4"/>
        <end position="74"/>
    </location>
</feature>
<dbReference type="InterPro" id="IPR002559">
    <property type="entry name" value="Transposase_11"/>
</dbReference>
<accession>A0ABT0Q8P7</accession>
<dbReference type="RefSeq" id="WP_249713717.1">
    <property type="nucleotide sequence ID" value="NZ_JAMFMB010000090.1"/>
</dbReference>
<evidence type="ECO:0000313" key="4">
    <source>
        <dbReference type="Proteomes" id="UP001203880"/>
    </source>
</evidence>
<reference evidence="3" key="1">
    <citation type="submission" date="2022-05" db="EMBL/GenBank/DDBJ databases">
        <authorList>
            <person name="Park J.-S."/>
        </authorList>
    </citation>
    <scope>NUCLEOTIDE SEQUENCE</scope>
    <source>
        <strain evidence="3">2012CJ41-6</strain>
    </source>
</reference>
<evidence type="ECO:0000313" key="3">
    <source>
        <dbReference type="EMBL" id="MCL6286235.1"/>
    </source>
</evidence>
<sequence>MNEITEKQYALIRPYLPVQRGNVQISNLTMINAILFVAENGCKWRALPPRFGNWHTVYTRMRRWADAGVLDRLFDALQKHHMICVSVDCLGLDSTSVKVHPDGTGAPQKNGPQAIGKSRGGWNTKVHLIAANDRFALTFSLSSGNAHDAPEGRALLESWHSPPQGAAMIMDRAYEGDETRQLVLDLGMTPVVPPKANRLIKWDYDRTIYKRRNEVERLFRRLKGYRRIFSRFEKLDVMYRAFLNFALIVDMIKC</sequence>
<name>A0ABT0Q8P7_9RHOB</name>
<dbReference type="Pfam" id="PF13340">
    <property type="entry name" value="DUF4096"/>
    <property type="match status" value="1"/>
</dbReference>
<proteinExistence type="predicted"/>
<gene>
    <name evidence="3" type="ORF">M3P21_22370</name>
</gene>
<dbReference type="Pfam" id="PF01609">
    <property type="entry name" value="DDE_Tnp_1"/>
    <property type="match status" value="1"/>
</dbReference>
<evidence type="ECO:0000259" key="1">
    <source>
        <dbReference type="Pfam" id="PF01609"/>
    </source>
</evidence>